<gene>
    <name evidence="1" type="ORF">SAMN05421505_1611</name>
</gene>
<accession>A0A1G8L412</accession>
<dbReference type="Proteomes" id="UP000198923">
    <property type="component" value="Unassembled WGS sequence"/>
</dbReference>
<reference evidence="1 2" key="1">
    <citation type="submission" date="2016-10" db="EMBL/GenBank/DDBJ databases">
        <authorList>
            <person name="de Groot N.N."/>
        </authorList>
    </citation>
    <scope>NUCLEOTIDE SEQUENCE [LARGE SCALE GENOMIC DNA]</scope>
    <source>
        <strain evidence="1 2">CPCC 201354</strain>
    </source>
</reference>
<proteinExistence type="predicted"/>
<dbReference type="STRING" id="504805.SAMN05421505_1611"/>
<keyword evidence="2" id="KW-1185">Reference proteome</keyword>
<dbReference type="EMBL" id="FNCN01000061">
    <property type="protein sequence ID" value="SDI50331.1"/>
    <property type="molecule type" value="Genomic_DNA"/>
</dbReference>
<dbReference type="AlphaFoldDB" id="A0A1G8L412"/>
<feature type="non-terminal residue" evidence="1">
    <location>
        <position position="28"/>
    </location>
</feature>
<name>A0A1G8L412_9ACTN</name>
<protein>
    <submittedName>
        <fullName evidence="1">Uncharacterized protein</fullName>
    </submittedName>
</protein>
<evidence type="ECO:0000313" key="1">
    <source>
        <dbReference type="EMBL" id="SDI50331.1"/>
    </source>
</evidence>
<organism evidence="1 2">
    <name type="scientific">Sinosporangium album</name>
    <dbReference type="NCBI Taxonomy" id="504805"/>
    <lineage>
        <taxon>Bacteria</taxon>
        <taxon>Bacillati</taxon>
        <taxon>Actinomycetota</taxon>
        <taxon>Actinomycetes</taxon>
        <taxon>Streptosporangiales</taxon>
        <taxon>Streptosporangiaceae</taxon>
        <taxon>Sinosporangium</taxon>
    </lineage>
</organism>
<evidence type="ECO:0000313" key="2">
    <source>
        <dbReference type="Proteomes" id="UP000198923"/>
    </source>
</evidence>
<sequence length="28" mass="3030">MSGQVPTGWALAGQATVKTMIDWEPEPE</sequence>